<evidence type="ECO:0000313" key="2">
    <source>
        <dbReference type="EMBL" id="PKI49599.1"/>
    </source>
</evidence>
<protein>
    <submittedName>
        <fullName evidence="2">Uncharacterized protein</fullName>
    </submittedName>
</protein>
<evidence type="ECO:0000313" key="3">
    <source>
        <dbReference type="Proteomes" id="UP000233551"/>
    </source>
</evidence>
<accession>A0A2I0J024</accession>
<dbReference type="Proteomes" id="UP000233551">
    <property type="component" value="Unassembled WGS sequence"/>
</dbReference>
<sequence length="104" mass="11732">MEKGKKQRRNEWDWDQGVLPPWSSRPPQELLLAATRLPGELRVEGHEGDGKIRVFGEKDGRDDRGSIKPTRWAAAWRWTGPEPIRWASGPSGPIRAVKPGPKSD</sequence>
<evidence type="ECO:0000256" key="1">
    <source>
        <dbReference type="SAM" id="MobiDB-lite"/>
    </source>
</evidence>
<reference evidence="2 3" key="1">
    <citation type="submission" date="2017-11" db="EMBL/GenBank/DDBJ databases">
        <title>De-novo sequencing of pomegranate (Punica granatum L.) genome.</title>
        <authorList>
            <person name="Akparov Z."/>
            <person name="Amiraslanov A."/>
            <person name="Hajiyeva S."/>
            <person name="Abbasov M."/>
            <person name="Kaur K."/>
            <person name="Hamwieh A."/>
            <person name="Solovyev V."/>
            <person name="Salamov A."/>
            <person name="Braich B."/>
            <person name="Kosarev P."/>
            <person name="Mahmoud A."/>
            <person name="Hajiyev E."/>
            <person name="Babayeva S."/>
            <person name="Izzatullayeva V."/>
            <person name="Mammadov A."/>
            <person name="Mammadov A."/>
            <person name="Sharifova S."/>
            <person name="Ojaghi J."/>
            <person name="Eynullazada K."/>
            <person name="Bayramov B."/>
            <person name="Abdulazimova A."/>
            <person name="Shahmuradov I."/>
        </authorList>
    </citation>
    <scope>NUCLEOTIDE SEQUENCE [LARGE SCALE GENOMIC DNA]</scope>
    <source>
        <strain evidence="3">cv. AG2017</strain>
        <tissue evidence="2">Leaf</tissue>
    </source>
</reference>
<feature type="region of interest" description="Disordered" evidence="1">
    <location>
        <begin position="1"/>
        <end position="25"/>
    </location>
</feature>
<dbReference type="AlphaFoldDB" id="A0A2I0J024"/>
<feature type="compositionally biased region" description="Basic and acidic residues" evidence="1">
    <location>
        <begin position="1"/>
        <end position="12"/>
    </location>
</feature>
<organism evidence="2 3">
    <name type="scientific">Punica granatum</name>
    <name type="common">Pomegranate</name>
    <dbReference type="NCBI Taxonomy" id="22663"/>
    <lineage>
        <taxon>Eukaryota</taxon>
        <taxon>Viridiplantae</taxon>
        <taxon>Streptophyta</taxon>
        <taxon>Embryophyta</taxon>
        <taxon>Tracheophyta</taxon>
        <taxon>Spermatophyta</taxon>
        <taxon>Magnoliopsida</taxon>
        <taxon>eudicotyledons</taxon>
        <taxon>Gunneridae</taxon>
        <taxon>Pentapetalae</taxon>
        <taxon>rosids</taxon>
        <taxon>malvids</taxon>
        <taxon>Myrtales</taxon>
        <taxon>Lythraceae</taxon>
        <taxon>Punica</taxon>
    </lineage>
</organism>
<name>A0A2I0J024_PUNGR</name>
<dbReference type="EMBL" id="PGOL01002221">
    <property type="protein sequence ID" value="PKI49599.1"/>
    <property type="molecule type" value="Genomic_DNA"/>
</dbReference>
<keyword evidence="3" id="KW-1185">Reference proteome</keyword>
<gene>
    <name evidence="2" type="ORF">CRG98_029989</name>
</gene>
<comment type="caution">
    <text evidence="2">The sequence shown here is derived from an EMBL/GenBank/DDBJ whole genome shotgun (WGS) entry which is preliminary data.</text>
</comment>
<feature type="region of interest" description="Disordered" evidence="1">
    <location>
        <begin position="82"/>
        <end position="104"/>
    </location>
</feature>
<proteinExistence type="predicted"/>